<dbReference type="Proteomes" id="UP000886998">
    <property type="component" value="Unassembled WGS sequence"/>
</dbReference>
<organism evidence="2 3">
    <name type="scientific">Trichonephila inaurata madagascariensis</name>
    <dbReference type="NCBI Taxonomy" id="2747483"/>
    <lineage>
        <taxon>Eukaryota</taxon>
        <taxon>Metazoa</taxon>
        <taxon>Ecdysozoa</taxon>
        <taxon>Arthropoda</taxon>
        <taxon>Chelicerata</taxon>
        <taxon>Arachnida</taxon>
        <taxon>Araneae</taxon>
        <taxon>Araneomorphae</taxon>
        <taxon>Entelegynae</taxon>
        <taxon>Araneoidea</taxon>
        <taxon>Nephilidae</taxon>
        <taxon>Trichonephila</taxon>
        <taxon>Trichonephila inaurata</taxon>
    </lineage>
</organism>
<dbReference type="InterPro" id="IPR000210">
    <property type="entry name" value="BTB/POZ_dom"/>
</dbReference>
<dbReference type="InterPro" id="IPR011333">
    <property type="entry name" value="SKP1/BTB/POZ_sf"/>
</dbReference>
<dbReference type="SUPFAM" id="SSF54695">
    <property type="entry name" value="POZ domain"/>
    <property type="match status" value="1"/>
</dbReference>
<evidence type="ECO:0000313" key="2">
    <source>
        <dbReference type="EMBL" id="GFY74236.1"/>
    </source>
</evidence>
<dbReference type="SUPFAM" id="SSF49599">
    <property type="entry name" value="TRAF domain-like"/>
    <property type="match status" value="1"/>
</dbReference>
<proteinExistence type="predicted"/>
<evidence type="ECO:0000313" key="3">
    <source>
        <dbReference type="Proteomes" id="UP000886998"/>
    </source>
</evidence>
<dbReference type="EMBL" id="BMAV01020616">
    <property type="protein sequence ID" value="GFY74236.1"/>
    <property type="molecule type" value="Genomic_DNA"/>
</dbReference>
<keyword evidence="3" id="KW-1185">Reference proteome</keyword>
<sequence>MANAAEQTVLDIQIEDFSNTNNVFCGSTIQGKYEFAVAVHPRGMGKKTKDYVLVQINEILNSLSLVGKSNDILKGTVSIVDIDGVARFHRSFERAPTCPTERAHFKQKNDYVGEKTFSRSFILERADEFLVDDVLTLRFEISYITGEADERPELERSKSVGSRPSSDSYLLNWPENMKCYCDKREKSNAFTDHAILHTPNGVVHFKIVLGGVPDDLFVEEHESPDFFIPCVKNIDGDIESKICFKMGGKNSELTKYDWVIETNPGKFVLSSKEDEHTFASKLMAASPVFDRMMKTSMKEKLHSCTKLRHVKSSTFVNLLYYFENGKLLFDFYYAARDLYLFAQMYNMQDLARVCSDYMEKYFSLSNITEMEDTANLHSDEYLKNLVKLYKDVSKKFPSETENKRDRRPDFACFM</sequence>
<dbReference type="Pfam" id="PF00651">
    <property type="entry name" value="BTB"/>
    <property type="match status" value="1"/>
</dbReference>
<protein>
    <submittedName>
        <fullName evidence="2">BTB domain-containing protein</fullName>
    </submittedName>
</protein>
<feature type="domain" description="BTB" evidence="1">
    <location>
        <begin position="282"/>
        <end position="360"/>
    </location>
</feature>
<evidence type="ECO:0000259" key="1">
    <source>
        <dbReference type="Pfam" id="PF00651"/>
    </source>
</evidence>
<name>A0A8X6YNP7_9ARAC</name>
<gene>
    <name evidence="2" type="primary">NCL1_29438</name>
    <name evidence="2" type="ORF">TNIN_135351</name>
</gene>
<dbReference type="Gene3D" id="3.30.710.10">
    <property type="entry name" value="Potassium Channel Kv1.1, Chain A"/>
    <property type="match status" value="1"/>
</dbReference>
<comment type="caution">
    <text evidence="2">The sequence shown here is derived from an EMBL/GenBank/DDBJ whole genome shotgun (WGS) entry which is preliminary data.</text>
</comment>
<dbReference type="OrthoDB" id="6420138at2759"/>
<reference evidence="2" key="1">
    <citation type="submission" date="2020-08" db="EMBL/GenBank/DDBJ databases">
        <title>Multicomponent nature underlies the extraordinary mechanical properties of spider dragline silk.</title>
        <authorList>
            <person name="Kono N."/>
            <person name="Nakamura H."/>
            <person name="Mori M."/>
            <person name="Yoshida Y."/>
            <person name="Ohtoshi R."/>
            <person name="Malay A.D."/>
            <person name="Moran D.A.P."/>
            <person name="Tomita M."/>
            <person name="Numata K."/>
            <person name="Arakawa K."/>
        </authorList>
    </citation>
    <scope>NUCLEOTIDE SEQUENCE</scope>
</reference>
<dbReference type="AlphaFoldDB" id="A0A8X6YNP7"/>
<accession>A0A8X6YNP7</accession>